<reference evidence="3" key="1">
    <citation type="submission" date="2016-09" db="EMBL/GenBank/DDBJ databases">
        <authorList>
            <person name="Lysoe E."/>
        </authorList>
    </citation>
    <scope>NUCLEOTIDE SEQUENCE [LARGE SCALE GENOMIC DNA]</scope>
    <source>
        <strain evidence="3">LJ96T</strain>
    </source>
</reference>
<gene>
    <name evidence="2" type="ORF">BJI69_09875</name>
</gene>
<dbReference type="InterPro" id="IPR002645">
    <property type="entry name" value="STAS_dom"/>
</dbReference>
<dbReference type="AlphaFoldDB" id="A0A1L3ESY9"/>
<protein>
    <recommendedName>
        <fullName evidence="1">STAS domain-containing protein</fullName>
    </recommendedName>
</protein>
<dbReference type="KEGG" id="lrz:BJI69_09875"/>
<accession>A0A1L3ESY9</accession>
<dbReference type="InterPro" id="IPR036513">
    <property type="entry name" value="STAS_dom_sf"/>
</dbReference>
<dbReference type="InterPro" id="IPR052746">
    <property type="entry name" value="MlaB_ABC_Transporter"/>
</dbReference>
<dbReference type="PROSITE" id="PS50801">
    <property type="entry name" value="STAS"/>
    <property type="match status" value="1"/>
</dbReference>
<dbReference type="Proteomes" id="UP000182987">
    <property type="component" value="Chromosome"/>
</dbReference>
<dbReference type="EMBL" id="CP017480">
    <property type="protein sequence ID" value="APG04175.1"/>
    <property type="molecule type" value="Genomic_DNA"/>
</dbReference>
<proteinExistence type="predicted"/>
<evidence type="ECO:0000313" key="2">
    <source>
        <dbReference type="EMBL" id="APG04175.1"/>
    </source>
</evidence>
<dbReference type="PANTHER" id="PTHR35849">
    <property type="entry name" value="BLR2341 PROTEIN"/>
    <property type="match status" value="1"/>
</dbReference>
<organism evidence="2 3">
    <name type="scientific">Luteibacter rhizovicinus DSM 16549</name>
    <dbReference type="NCBI Taxonomy" id="1440763"/>
    <lineage>
        <taxon>Bacteria</taxon>
        <taxon>Pseudomonadati</taxon>
        <taxon>Pseudomonadota</taxon>
        <taxon>Gammaproteobacteria</taxon>
        <taxon>Lysobacterales</taxon>
        <taxon>Rhodanobacteraceae</taxon>
        <taxon>Luteibacter</taxon>
    </lineage>
</organism>
<sequence length="98" mass="9889">MSSSSFSLTTTVPGSLALSGDLTFATAAQALESARAELDRSGQTTLDLGGVTHADSAGLATLLALLAHARTRGKTLAVTHTPEGLQALARVSGVENLL</sequence>
<dbReference type="PANTHER" id="PTHR35849:SF1">
    <property type="entry name" value="INTERMEMBRANE PHOSPHOLIPID TRANSPORT SYSTEM BINDING PROTEIN MLAB"/>
    <property type="match status" value="1"/>
</dbReference>
<dbReference type="STRING" id="1440763.BJI69_09875"/>
<name>A0A1L3ESY9_9GAMM</name>
<dbReference type="RefSeq" id="WP_046968050.1">
    <property type="nucleotide sequence ID" value="NZ_CP017480.1"/>
</dbReference>
<dbReference type="SUPFAM" id="SSF52091">
    <property type="entry name" value="SpoIIaa-like"/>
    <property type="match status" value="1"/>
</dbReference>
<evidence type="ECO:0000313" key="3">
    <source>
        <dbReference type="Proteomes" id="UP000182987"/>
    </source>
</evidence>
<keyword evidence="3" id="KW-1185">Reference proteome</keyword>
<feature type="domain" description="STAS" evidence="1">
    <location>
        <begin position="16"/>
        <end position="98"/>
    </location>
</feature>
<dbReference type="Gene3D" id="3.30.750.24">
    <property type="entry name" value="STAS domain"/>
    <property type="match status" value="1"/>
</dbReference>
<dbReference type="InterPro" id="IPR058548">
    <property type="entry name" value="MlaB-like_STAS"/>
</dbReference>
<dbReference type="Pfam" id="PF13466">
    <property type="entry name" value="STAS_2"/>
    <property type="match status" value="1"/>
</dbReference>
<evidence type="ECO:0000259" key="1">
    <source>
        <dbReference type="PROSITE" id="PS50801"/>
    </source>
</evidence>